<dbReference type="AlphaFoldDB" id="A0A7T0Q607"/>
<name>A0A7T0Q607_HALGN</name>
<dbReference type="GeneID" id="63661410"/>
<gene>
    <name evidence="1" type="primary">rps3_a</name>
</gene>
<dbReference type="RefSeq" id="YP_010049579.1">
    <property type="nucleotide sequence ID" value="NC_054370.1"/>
</dbReference>
<dbReference type="GO" id="GO:0005840">
    <property type="term" value="C:ribosome"/>
    <property type="evidence" value="ECO:0007669"/>
    <property type="project" value="UniProtKB-KW"/>
</dbReference>
<reference evidence="1" key="1">
    <citation type="submission" date="2020-05" db="EMBL/GenBank/DDBJ databases">
        <title>Characterization and comparative analysis of mitochondrial genomes of the highly differentiated ciliated protists shed light on the diversity and evolution of the linear molecular architecture.</title>
        <authorList>
            <person name="Zhang T."/>
            <person name="Li C."/>
            <person name="Zhang X."/>
            <person name="Wang C."/>
            <person name="Roger A.J."/>
            <person name="Song W."/>
            <person name="Gao F."/>
        </authorList>
    </citation>
    <scope>NUCLEOTIDE SEQUENCE</scope>
</reference>
<protein>
    <submittedName>
        <fullName evidence="1">Ribosomal protein S3a</fullName>
    </submittedName>
</protein>
<evidence type="ECO:0000313" key="1">
    <source>
        <dbReference type="EMBL" id="QPL15984.1"/>
    </source>
</evidence>
<organism evidence="1">
    <name type="scientific">Halteria grandinella</name>
    <dbReference type="NCBI Taxonomy" id="5974"/>
    <lineage>
        <taxon>Eukaryota</taxon>
        <taxon>Sar</taxon>
        <taxon>Alveolata</taxon>
        <taxon>Ciliophora</taxon>
        <taxon>Intramacronucleata</taxon>
        <taxon>Spirotrichea</taxon>
        <taxon>Stichotrichia</taxon>
        <taxon>Sporadotrichida</taxon>
        <taxon>Halteriidae</taxon>
        <taxon>Halteria</taxon>
    </lineage>
</organism>
<sequence length="189" mass="23811">MILKKLINLGNMSNPSINRWGLNLFWYNFWFNDKTIPLITQQNIFINKFIYIYVKFGLLHSKNIFINKYWYKNNKFNYNEINDNFSLKYFRLIEYKSKIFNQNKKYKIRNQLKNTYFSKLWILRYQNWLILNLYSYKPINKKKKQLTNYKKEFNAYSNYLFKNNHKLVRFKLFFSYFLLNLNKNFYYKF</sequence>
<keyword evidence="1" id="KW-0496">Mitochondrion</keyword>
<keyword evidence="1" id="KW-0687">Ribonucleoprotein</keyword>
<proteinExistence type="predicted"/>
<accession>A0A7T0Q607</accession>
<geneLocation type="mitochondrion" evidence="1"/>
<dbReference type="EMBL" id="MT471317">
    <property type="protein sequence ID" value="QPL15984.1"/>
    <property type="molecule type" value="Genomic_DNA"/>
</dbReference>
<keyword evidence="1" id="KW-0689">Ribosomal protein</keyword>